<dbReference type="PANTHER" id="PTHR14969:SF62">
    <property type="entry name" value="DECAPRENYLPHOSPHORYL-5-PHOSPHORIBOSE PHOSPHATASE RV3807C-RELATED"/>
    <property type="match status" value="1"/>
</dbReference>
<keyword evidence="2" id="KW-1003">Cell membrane</keyword>
<evidence type="ECO:0000256" key="4">
    <source>
        <dbReference type="ARBA" id="ARBA00022801"/>
    </source>
</evidence>
<evidence type="ECO:0000256" key="1">
    <source>
        <dbReference type="ARBA" id="ARBA00004651"/>
    </source>
</evidence>
<dbReference type="GO" id="GO:0016787">
    <property type="term" value="F:hydrolase activity"/>
    <property type="evidence" value="ECO:0007669"/>
    <property type="project" value="UniProtKB-KW"/>
</dbReference>
<evidence type="ECO:0000256" key="2">
    <source>
        <dbReference type="ARBA" id="ARBA00022475"/>
    </source>
</evidence>
<dbReference type="RefSeq" id="WP_091364340.1">
    <property type="nucleotide sequence ID" value="NZ_FMZF01000002.1"/>
</dbReference>
<proteinExistence type="predicted"/>
<name>A0A1G6L8Z5_9ACTN</name>
<dbReference type="STRING" id="1190417.SAMN05660690_1264"/>
<evidence type="ECO:0000256" key="3">
    <source>
        <dbReference type="ARBA" id="ARBA00022692"/>
    </source>
</evidence>
<dbReference type="PROSITE" id="PS50146">
    <property type="entry name" value="DAGK"/>
    <property type="match status" value="1"/>
</dbReference>
<keyword evidence="4" id="KW-0378">Hydrolase</keyword>
<evidence type="ECO:0000313" key="8">
    <source>
        <dbReference type="EMBL" id="SDC39734.1"/>
    </source>
</evidence>
<feature type="domain" description="DAGKc" evidence="7">
    <location>
        <begin position="193"/>
        <end position="318"/>
    </location>
</feature>
<dbReference type="Proteomes" id="UP000199416">
    <property type="component" value="Unassembled WGS sequence"/>
</dbReference>
<dbReference type="InterPro" id="IPR017438">
    <property type="entry name" value="ATP-NAD_kinase_N"/>
</dbReference>
<reference evidence="9" key="1">
    <citation type="submission" date="2016-10" db="EMBL/GenBank/DDBJ databases">
        <authorList>
            <person name="Varghese N."/>
            <person name="Submissions S."/>
        </authorList>
    </citation>
    <scope>NUCLEOTIDE SEQUENCE [LARGE SCALE GENOMIC DNA]</scope>
    <source>
        <strain evidence="9">DSM 45421</strain>
    </source>
</reference>
<evidence type="ECO:0000256" key="5">
    <source>
        <dbReference type="ARBA" id="ARBA00022989"/>
    </source>
</evidence>
<dbReference type="GO" id="GO:0016301">
    <property type="term" value="F:kinase activity"/>
    <property type="evidence" value="ECO:0007669"/>
    <property type="project" value="InterPro"/>
</dbReference>
<accession>A0A1G6L8Z5</accession>
<dbReference type="InterPro" id="IPR001206">
    <property type="entry name" value="Diacylglycerol_kinase_cat_dom"/>
</dbReference>
<dbReference type="Gene3D" id="2.60.200.40">
    <property type="match status" value="1"/>
</dbReference>
<dbReference type="Gene3D" id="1.20.144.10">
    <property type="entry name" value="Phosphatidic acid phosphatase type 2/haloperoxidase"/>
    <property type="match status" value="1"/>
</dbReference>
<dbReference type="SMART" id="SM00014">
    <property type="entry name" value="acidPPc"/>
    <property type="match status" value="1"/>
</dbReference>
<dbReference type="EMBL" id="FMZF01000002">
    <property type="protein sequence ID" value="SDC39734.1"/>
    <property type="molecule type" value="Genomic_DNA"/>
</dbReference>
<dbReference type="Pfam" id="PF01569">
    <property type="entry name" value="PAP2"/>
    <property type="match status" value="1"/>
</dbReference>
<keyword evidence="3" id="KW-0812">Transmembrane</keyword>
<evidence type="ECO:0000256" key="6">
    <source>
        <dbReference type="ARBA" id="ARBA00023136"/>
    </source>
</evidence>
<dbReference type="SUPFAM" id="SSF111331">
    <property type="entry name" value="NAD kinase/diacylglycerol kinase-like"/>
    <property type="match status" value="1"/>
</dbReference>
<dbReference type="Pfam" id="PF00781">
    <property type="entry name" value="DAGK_cat"/>
    <property type="match status" value="1"/>
</dbReference>
<sequence length="480" mass="50146">MTPLRLRYWDARLHAAIGALPDSPADRWLRRLSMTADHGKLWFGVALLLGLRRGPLRRGAVRGVGSLAVASTVVNAVLKRLVGRVRPDLANLASHRRLPRAHHTFSFPSGHSSSAGAFATGVALESPLAGAALAPLALAVGYSRVHVGVHYPGDVVSGLAIGTGVALAGRRWWPVRPTEPARVRPASAAPALPGGAGLVVAVNPRSGPDGYDPAAEVRELLPAAEVLTASPERGVGELLADAARAGGVRALGVAGGDGSMAAAAAVALEHGLPLVVVPAGTLNHFARDLGVETPQEAAAAVEEGRAVCVDVAEVNGVPFLNTASIGVYPEMVRRRDALEGRLGRWLATAVSAAQVLRGGAPVSMVVDGRPVEVWVLFVGNCRYTPRGLAPAWRPRLEDGLLDVQYLRADVPFSRTRAVLGALLGVSDRSSGYATAAAPEVRVQLWSGPEPLAYDGETAPATSSFLFRKRPSLTVYCSRTD</sequence>
<dbReference type="CDD" id="cd01610">
    <property type="entry name" value="PAP2_like"/>
    <property type="match status" value="1"/>
</dbReference>
<dbReference type="GO" id="GO:0005886">
    <property type="term" value="C:plasma membrane"/>
    <property type="evidence" value="ECO:0007669"/>
    <property type="project" value="UniProtKB-SubCell"/>
</dbReference>
<dbReference type="Gene3D" id="3.40.50.10330">
    <property type="entry name" value="Probable inorganic polyphosphate/atp-NAD kinase, domain 1"/>
    <property type="match status" value="1"/>
</dbReference>
<comment type="subcellular location">
    <subcellularLocation>
        <location evidence="1">Cell membrane</location>
        <topology evidence="1">Multi-pass membrane protein</topology>
    </subcellularLocation>
</comment>
<dbReference type="SUPFAM" id="SSF48317">
    <property type="entry name" value="Acid phosphatase/Vanadium-dependent haloperoxidase"/>
    <property type="match status" value="1"/>
</dbReference>
<dbReference type="AlphaFoldDB" id="A0A1G6L8Z5"/>
<keyword evidence="5" id="KW-1133">Transmembrane helix</keyword>
<organism evidence="8 9">
    <name type="scientific">Geodermatophilus telluris</name>
    <dbReference type="NCBI Taxonomy" id="1190417"/>
    <lineage>
        <taxon>Bacteria</taxon>
        <taxon>Bacillati</taxon>
        <taxon>Actinomycetota</taxon>
        <taxon>Actinomycetes</taxon>
        <taxon>Geodermatophilales</taxon>
        <taxon>Geodermatophilaceae</taxon>
        <taxon>Geodermatophilus</taxon>
    </lineage>
</organism>
<dbReference type="OrthoDB" id="5242960at2"/>
<evidence type="ECO:0000259" key="7">
    <source>
        <dbReference type="PROSITE" id="PS50146"/>
    </source>
</evidence>
<protein>
    <submittedName>
        <fullName evidence="8">Undecaprenyl-diphosphatase</fullName>
    </submittedName>
</protein>
<evidence type="ECO:0000313" key="9">
    <source>
        <dbReference type="Proteomes" id="UP000199416"/>
    </source>
</evidence>
<dbReference type="PANTHER" id="PTHR14969">
    <property type="entry name" value="SPHINGOSINE-1-PHOSPHATE PHOSPHOHYDROLASE"/>
    <property type="match status" value="1"/>
</dbReference>
<keyword evidence="9" id="KW-1185">Reference proteome</keyword>
<dbReference type="InterPro" id="IPR036938">
    <property type="entry name" value="PAP2/HPO_sf"/>
</dbReference>
<gene>
    <name evidence="8" type="ORF">SAMN05660690_1264</name>
</gene>
<dbReference type="InterPro" id="IPR000326">
    <property type="entry name" value="PAP2/HPO"/>
</dbReference>
<keyword evidence="6" id="KW-0472">Membrane</keyword>
<dbReference type="InterPro" id="IPR016064">
    <property type="entry name" value="NAD/diacylglycerol_kinase_sf"/>
</dbReference>
<dbReference type="SMART" id="SM00046">
    <property type="entry name" value="DAGKc"/>
    <property type="match status" value="1"/>
</dbReference>